<dbReference type="SUPFAM" id="SSF50978">
    <property type="entry name" value="WD40 repeat-like"/>
    <property type="match status" value="1"/>
</dbReference>
<dbReference type="Pfam" id="PF00400">
    <property type="entry name" value="WD40"/>
    <property type="match status" value="2"/>
</dbReference>
<dbReference type="GO" id="GO:0048188">
    <property type="term" value="C:Set1C/COMPASS complex"/>
    <property type="evidence" value="ECO:0007669"/>
    <property type="project" value="TreeGrafter"/>
</dbReference>
<evidence type="ECO:0000256" key="2">
    <source>
        <dbReference type="ARBA" id="ARBA00005616"/>
    </source>
</evidence>
<feature type="repeat" description="WD" evidence="6">
    <location>
        <begin position="124"/>
        <end position="165"/>
    </location>
</feature>
<keyword evidence="5" id="KW-0539">Nucleus</keyword>
<evidence type="ECO:0000256" key="3">
    <source>
        <dbReference type="ARBA" id="ARBA00022574"/>
    </source>
</evidence>
<evidence type="ECO:0000256" key="4">
    <source>
        <dbReference type="ARBA" id="ARBA00022737"/>
    </source>
</evidence>
<dbReference type="PROSITE" id="PS50294">
    <property type="entry name" value="WD_REPEATS_REGION"/>
    <property type="match status" value="1"/>
</dbReference>
<dbReference type="PROSITE" id="PS50082">
    <property type="entry name" value="WD_REPEATS_2"/>
    <property type="match status" value="1"/>
</dbReference>
<keyword evidence="4" id="KW-0677">Repeat</keyword>
<dbReference type="GO" id="GO:0016070">
    <property type="term" value="P:RNA metabolic process"/>
    <property type="evidence" value="ECO:0007669"/>
    <property type="project" value="UniProtKB-ARBA"/>
</dbReference>
<evidence type="ECO:0000256" key="5">
    <source>
        <dbReference type="ARBA" id="ARBA00023242"/>
    </source>
</evidence>
<dbReference type="GO" id="GO:0003682">
    <property type="term" value="F:chromatin binding"/>
    <property type="evidence" value="ECO:0007669"/>
    <property type="project" value="TreeGrafter"/>
</dbReference>
<accession>A0A6A6WKT8</accession>
<evidence type="ECO:0000256" key="1">
    <source>
        <dbReference type="ARBA" id="ARBA00004123"/>
    </source>
</evidence>
<dbReference type="Gene3D" id="2.130.10.10">
    <property type="entry name" value="YVTN repeat-like/Quinoprotein amine dehydrogenase"/>
    <property type="match status" value="2"/>
</dbReference>
<dbReference type="PANTHER" id="PTHR19861:SF0">
    <property type="entry name" value="WD REPEAT-CONTAINING PROTEIN 82"/>
    <property type="match status" value="1"/>
</dbReference>
<sequence length="367" mass="40289">MAAGPQASGAPPAQKVQDVITTFRPHRRFRTEPKCNITSIDFDDTGELVIVARDDDTLQLYNLSQGKHAKELKCQKYGVHLAKFSHHSQSIVHASSRIDSKKSDVDNHAIRYLTTHDNSYLRYFRGHTDTVTCIALSPSSDEFLSCSKDNSVRLWNLKSSNCQGMLKLHGAYLAAYDPSATVIAIASPATSSVLLYDKNNYDKAPFATFDLQPFERVYTEKSIGRGWTKIEFSNDGKSLLVATNGLGHFVLDAFEGNLTHFCIRRGKMSGRRAPGESGDDSRPVGQGDVCLSPDGKFVLGGSGEEGLQIWDISSTISVTDKMLMPLDKIPGPGQGRASVVAYNHRFNLICTADKDLTVWLPDPDAAD</sequence>
<name>A0A6A6WKT8_9PEZI</name>
<dbReference type="AlphaFoldDB" id="A0A6A6WKT8"/>
<dbReference type="InterPro" id="IPR001680">
    <property type="entry name" value="WD40_rpt"/>
</dbReference>
<gene>
    <name evidence="7" type="ORF">EJ05DRAFT_491089</name>
</gene>
<keyword evidence="3 6" id="KW-0853">WD repeat</keyword>
<dbReference type="PANTHER" id="PTHR19861">
    <property type="entry name" value="WD40 REPEAT PROTEIN SWD2"/>
    <property type="match status" value="1"/>
</dbReference>
<dbReference type="RefSeq" id="XP_033605237.1">
    <property type="nucleotide sequence ID" value="XM_033745951.1"/>
</dbReference>
<keyword evidence="8" id="KW-1185">Reference proteome</keyword>
<dbReference type="InterPro" id="IPR036322">
    <property type="entry name" value="WD40_repeat_dom_sf"/>
</dbReference>
<protein>
    <submittedName>
        <fullName evidence="7">WD repeat protein</fullName>
    </submittedName>
</protein>
<evidence type="ECO:0000313" key="8">
    <source>
        <dbReference type="Proteomes" id="UP000799437"/>
    </source>
</evidence>
<comment type="similarity">
    <text evidence="2">Belongs to the WD repeat SWD2 family.</text>
</comment>
<dbReference type="SMART" id="SM00320">
    <property type="entry name" value="WD40"/>
    <property type="match status" value="4"/>
</dbReference>
<dbReference type="InterPro" id="IPR015943">
    <property type="entry name" value="WD40/YVTN_repeat-like_dom_sf"/>
</dbReference>
<dbReference type="EMBL" id="ML996565">
    <property type="protein sequence ID" value="KAF2762786.1"/>
    <property type="molecule type" value="Genomic_DNA"/>
</dbReference>
<evidence type="ECO:0000256" key="6">
    <source>
        <dbReference type="PROSITE-ProRule" id="PRU00221"/>
    </source>
</evidence>
<comment type="subcellular location">
    <subcellularLocation>
        <location evidence="1">Nucleus</location>
    </subcellularLocation>
</comment>
<reference evidence="7" key="1">
    <citation type="journal article" date="2020" name="Stud. Mycol.">
        <title>101 Dothideomycetes genomes: a test case for predicting lifestyles and emergence of pathogens.</title>
        <authorList>
            <person name="Haridas S."/>
            <person name="Albert R."/>
            <person name="Binder M."/>
            <person name="Bloem J."/>
            <person name="Labutti K."/>
            <person name="Salamov A."/>
            <person name="Andreopoulos B."/>
            <person name="Baker S."/>
            <person name="Barry K."/>
            <person name="Bills G."/>
            <person name="Bluhm B."/>
            <person name="Cannon C."/>
            <person name="Castanera R."/>
            <person name="Culley D."/>
            <person name="Daum C."/>
            <person name="Ezra D."/>
            <person name="Gonzalez J."/>
            <person name="Henrissat B."/>
            <person name="Kuo A."/>
            <person name="Liang C."/>
            <person name="Lipzen A."/>
            <person name="Lutzoni F."/>
            <person name="Magnuson J."/>
            <person name="Mondo S."/>
            <person name="Nolan M."/>
            <person name="Ohm R."/>
            <person name="Pangilinan J."/>
            <person name="Park H.-J."/>
            <person name="Ramirez L."/>
            <person name="Alfaro M."/>
            <person name="Sun H."/>
            <person name="Tritt A."/>
            <person name="Yoshinaga Y."/>
            <person name="Zwiers L.-H."/>
            <person name="Turgeon B."/>
            <person name="Goodwin S."/>
            <person name="Spatafora J."/>
            <person name="Crous P."/>
            <person name="Grigoriev I."/>
        </authorList>
    </citation>
    <scope>NUCLEOTIDE SEQUENCE</scope>
    <source>
        <strain evidence="7">CBS 121739</strain>
    </source>
</reference>
<dbReference type="GeneID" id="54487005"/>
<evidence type="ECO:0000313" key="7">
    <source>
        <dbReference type="EMBL" id="KAF2762786.1"/>
    </source>
</evidence>
<proteinExistence type="inferred from homology"/>
<dbReference type="OrthoDB" id="27537at2759"/>
<dbReference type="InterPro" id="IPR037867">
    <property type="entry name" value="Swd2/WDR82"/>
</dbReference>
<organism evidence="7 8">
    <name type="scientific">Pseudovirgaria hyperparasitica</name>
    <dbReference type="NCBI Taxonomy" id="470096"/>
    <lineage>
        <taxon>Eukaryota</taxon>
        <taxon>Fungi</taxon>
        <taxon>Dikarya</taxon>
        <taxon>Ascomycota</taxon>
        <taxon>Pezizomycotina</taxon>
        <taxon>Dothideomycetes</taxon>
        <taxon>Dothideomycetes incertae sedis</taxon>
        <taxon>Acrospermales</taxon>
        <taxon>Acrospermaceae</taxon>
        <taxon>Pseudovirgaria</taxon>
    </lineage>
</organism>
<dbReference type="Proteomes" id="UP000799437">
    <property type="component" value="Unassembled WGS sequence"/>
</dbReference>